<organism evidence="3 4">
    <name type="scientific">Mediterraneibacter gnavus CAG:126</name>
    <dbReference type="NCBI Taxonomy" id="1263106"/>
    <lineage>
        <taxon>Bacteria</taxon>
        <taxon>Bacillati</taxon>
        <taxon>Bacillota</taxon>
        <taxon>Clostridia</taxon>
        <taxon>Lachnospirales</taxon>
        <taxon>Lachnospiraceae</taxon>
        <taxon>Mediterraneibacter</taxon>
    </lineage>
</organism>
<dbReference type="GO" id="GO:0003677">
    <property type="term" value="F:DNA binding"/>
    <property type="evidence" value="ECO:0007669"/>
    <property type="project" value="UniProtKB-KW"/>
</dbReference>
<dbReference type="PROSITE" id="PS50943">
    <property type="entry name" value="HTH_CROC1"/>
    <property type="match status" value="1"/>
</dbReference>
<dbReference type="EMBL" id="CBAL010000135">
    <property type="protein sequence ID" value="CCZ68457.1"/>
    <property type="molecule type" value="Genomic_DNA"/>
</dbReference>
<gene>
    <name evidence="3" type="ORF">BN481_01258</name>
</gene>
<dbReference type="Pfam" id="PF12844">
    <property type="entry name" value="HTH_19"/>
    <property type="match status" value="1"/>
</dbReference>
<dbReference type="SMART" id="SM00530">
    <property type="entry name" value="HTH_XRE"/>
    <property type="match status" value="1"/>
</dbReference>
<evidence type="ECO:0000313" key="3">
    <source>
        <dbReference type="EMBL" id="CCZ68457.1"/>
    </source>
</evidence>
<name>R5UI41_MEDGN</name>
<sequence length="103" mass="11803">MGARLKKLREDAKMSQEKLAELLDCKRSTIINYEKGYTILPVARLDQYVQKFGVSADFILYGVDEEQTESLTEQIQRMDNCGKKLEKLIDNLSHNVSYNGTNV</sequence>
<keyword evidence="1" id="KW-0238">DNA-binding</keyword>
<dbReference type="InterPro" id="IPR001387">
    <property type="entry name" value="Cro/C1-type_HTH"/>
</dbReference>
<proteinExistence type="predicted"/>
<dbReference type="Proteomes" id="UP000018114">
    <property type="component" value="Unassembled WGS sequence"/>
</dbReference>
<evidence type="ECO:0000256" key="1">
    <source>
        <dbReference type="ARBA" id="ARBA00023125"/>
    </source>
</evidence>
<protein>
    <submittedName>
        <fullName evidence="3">Toxin-antitoxin system</fullName>
    </submittedName>
</protein>
<dbReference type="AlphaFoldDB" id="R5UI41"/>
<dbReference type="Gene3D" id="1.10.260.40">
    <property type="entry name" value="lambda repressor-like DNA-binding domains"/>
    <property type="match status" value="1"/>
</dbReference>
<feature type="domain" description="HTH cro/C1-type" evidence="2">
    <location>
        <begin position="5"/>
        <end position="59"/>
    </location>
</feature>
<accession>R5UI41</accession>
<comment type="caution">
    <text evidence="3">The sequence shown here is derived from an EMBL/GenBank/DDBJ whole genome shotgun (WGS) entry which is preliminary data.</text>
</comment>
<evidence type="ECO:0000259" key="2">
    <source>
        <dbReference type="PROSITE" id="PS50943"/>
    </source>
</evidence>
<evidence type="ECO:0000313" key="4">
    <source>
        <dbReference type="Proteomes" id="UP000018114"/>
    </source>
</evidence>
<dbReference type="CDD" id="cd00093">
    <property type="entry name" value="HTH_XRE"/>
    <property type="match status" value="1"/>
</dbReference>
<dbReference type="PANTHER" id="PTHR46558">
    <property type="entry name" value="TRACRIPTIONAL REGULATORY PROTEIN-RELATED-RELATED"/>
    <property type="match status" value="1"/>
</dbReference>
<dbReference type="PANTHER" id="PTHR46558:SF11">
    <property type="entry name" value="HTH-TYPE TRANSCRIPTIONAL REGULATOR XRE"/>
    <property type="match status" value="1"/>
</dbReference>
<reference evidence="3" key="1">
    <citation type="submission" date="2012-11" db="EMBL/GenBank/DDBJ databases">
        <title>Dependencies among metagenomic species, viruses, plasmids and units of genetic variation.</title>
        <authorList>
            <person name="Nielsen H.B."/>
            <person name="Almeida M."/>
            <person name="Juncker A.S."/>
            <person name="Rasmussen S."/>
            <person name="Li J."/>
            <person name="Sunagawa S."/>
            <person name="Plichta D."/>
            <person name="Gautier L."/>
            <person name="Le Chatelier E."/>
            <person name="Peletier E."/>
            <person name="Bonde I."/>
            <person name="Nielsen T."/>
            <person name="Manichanh C."/>
            <person name="Arumugam M."/>
            <person name="Batto J."/>
            <person name="Santos M.B.Q.D."/>
            <person name="Blom N."/>
            <person name="Borruel N."/>
            <person name="Burgdorf K.S."/>
            <person name="Boumezbeur F."/>
            <person name="Casellas F."/>
            <person name="Dore J."/>
            <person name="Guarner F."/>
            <person name="Hansen T."/>
            <person name="Hildebrand F."/>
            <person name="Kaas R.S."/>
            <person name="Kennedy S."/>
            <person name="Kristiansen K."/>
            <person name="Kultima J.R."/>
            <person name="Leonard P."/>
            <person name="Levenez F."/>
            <person name="Lund O."/>
            <person name="Moumen B."/>
            <person name="Le Paslier D."/>
            <person name="Pons N."/>
            <person name="Pedersen O."/>
            <person name="Prifti E."/>
            <person name="Qin J."/>
            <person name="Raes J."/>
            <person name="Tap J."/>
            <person name="Tims S."/>
            <person name="Ussery D.W."/>
            <person name="Yamada T."/>
            <person name="MetaHit consortium"/>
            <person name="Renault P."/>
            <person name="Sicheritz-Ponten T."/>
            <person name="Bork P."/>
            <person name="Wang J."/>
            <person name="Brunak S."/>
            <person name="Ehrlich S.D."/>
        </authorList>
    </citation>
    <scope>NUCLEOTIDE SEQUENCE [LARGE SCALE GENOMIC DNA]</scope>
</reference>
<dbReference type="SUPFAM" id="SSF47413">
    <property type="entry name" value="lambda repressor-like DNA-binding domains"/>
    <property type="match status" value="1"/>
</dbReference>
<dbReference type="InterPro" id="IPR010982">
    <property type="entry name" value="Lambda_DNA-bd_dom_sf"/>
</dbReference>